<dbReference type="CDD" id="cd17324">
    <property type="entry name" value="MFS_NepI_like"/>
    <property type="match status" value="1"/>
</dbReference>
<dbReference type="InterPro" id="IPR011701">
    <property type="entry name" value="MFS"/>
</dbReference>
<dbReference type="Proteomes" id="UP000715965">
    <property type="component" value="Unassembled WGS sequence"/>
</dbReference>
<dbReference type="PROSITE" id="PS50850">
    <property type="entry name" value="MFS"/>
    <property type="match status" value="1"/>
</dbReference>
<dbReference type="Gene3D" id="1.20.1250.20">
    <property type="entry name" value="MFS general substrate transporter like domains"/>
    <property type="match status" value="1"/>
</dbReference>
<feature type="transmembrane region" description="Helical" evidence="4">
    <location>
        <begin position="203"/>
        <end position="223"/>
    </location>
</feature>
<evidence type="ECO:0000259" key="5">
    <source>
        <dbReference type="PROSITE" id="PS50850"/>
    </source>
</evidence>
<feature type="transmembrane region" description="Helical" evidence="4">
    <location>
        <begin position="259"/>
        <end position="278"/>
    </location>
</feature>
<organism evidence="6 7">
    <name type="scientific">Ramlibacter aquaticus</name>
    <dbReference type="NCBI Taxonomy" id="2780094"/>
    <lineage>
        <taxon>Bacteria</taxon>
        <taxon>Pseudomonadati</taxon>
        <taxon>Pseudomonadota</taxon>
        <taxon>Betaproteobacteria</taxon>
        <taxon>Burkholderiales</taxon>
        <taxon>Comamonadaceae</taxon>
        <taxon>Ramlibacter</taxon>
    </lineage>
</organism>
<comment type="caution">
    <text evidence="6">The sequence shown here is derived from an EMBL/GenBank/DDBJ whole genome shotgun (WGS) entry which is preliminary data.</text>
</comment>
<evidence type="ECO:0000256" key="3">
    <source>
        <dbReference type="ARBA" id="ARBA00023136"/>
    </source>
</evidence>
<feature type="transmembrane region" description="Helical" evidence="4">
    <location>
        <begin position="26"/>
        <end position="51"/>
    </location>
</feature>
<keyword evidence="2 4" id="KW-1133">Transmembrane helix</keyword>
<feature type="transmembrane region" description="Helical" evidence="4">
    <location>
        <begin position="150"/>
        <end position="167"/>
    </location>
</feature>
<dbReference type="PANTHER" id="PTHR42910:SF1">
    <property type="entry name" value="MAJOR FACILITATOR SUPERFAMILY (MFS) PROFILE DOMAIN-CONTAINING PROTEIN"/>
    <property type="match status" value="1"/>
</dbReference>
<evidence type="ECO:0000256" key="1">
    <source>
        <dbReference type="ARBA" id="ARBA00022692"/>
    </source>
</evidence>
<evidence type="ECO:0000256" key="2">
    <source>
        <dbReference type="ARBA" id="ARBA00022989"/>
    </source>
</evidence>
<sequence>MAAGAGLCVASNYFVQPLLPLLAQQFGIGASHAGFLVTVSQLGYICGLLFLVPLGDLLERRSLLVACTSLTAVFLCGMGLAPNVYMLMAASVLVGLTSVAAQVLVPMAAHLAPVARRGRVVSTVMSGLLLGILLARFASGVVAQLMGWRAVYLIAAALMALFAWMCGRRLPRVPPTATGGWRALMVSIVQLALNEPVLRRRGLVGGLSFAGFAAFWTALGFMLKDSRGAGEAAIGSVALAGVVGALSARFAGRIADRGWARLSTGGFLVVTVASWAALAAAPSSTAALVAGVIVLDLGLQGTHISNQSEIYRLDERARSRITTVYMTLYFIGGALGSALSGWAYTWRGWPAVCGLGAVLGVAAWGVWALGELRLPLAAMRHRS</sequence>
<accession>A0ABR9SFJ3</accession>
<reference evidence="6 7" key="1">
    <citation type="submission" date="2020-10" db="EMBL/GenBank/DDBJ databases">
        <title>Draft genome of Ramlibacter aquaticus LMG 30558.</title>
        <authorList>
            <person name="Props R."/>
        </authorList>
    </citation>
    <scope>NUCLEOTIDE SEQUENCE [LARGE SCALE GENOMIC DNA]</scope>
    <source>
        <strain evidence="6 7">LMG 30558</strain>
    </source>
</reference>
<feature type="transmembrane region" description="Helical" evidence="4">
    <location>
        <begin position="229"/>
        <end position="247"/>
    </location>
</feature>
<dbReference type="InterPro" id="IPR020846">
    <property type="entry name" value="MFS_dom"/>
</dbReference>
<feature type="transmembrane region" description="Helical" evidence="4">
    <location>
        <begin position="120"/>
        <end position="138"/>
    </location>
</feature>
<keyword evidence="7" id="KW-1185">Reference proteome</keyword>
<dbReference type="SUPFAM" id="SSF103473">
    <property type="entry name" value="MFS general substrate transporter"/>
    <property type="match status" value="1"/>
</dbReference>
<dbReference type="EMBL" id="JADDOJ010000040">
    <property type="protein sequence ID" value="MBE7941123.1"/>
    <property type="molecule type" value="Genomic_DNA"/>
</dbReference>
<keyword evidence="1 4" id="KW-0812">Transmembrane</keyword>
<evidence type="ECO:0000313" key="7">
    <source>
        <dbReference type="Proteomes" id="UP000715965"/>
    </source>
</evidence>
<feature type="transmembrane region" description="Helical" evidence="4">
    <location>
        <begin position="284"/>
        <end position="302"/>
    </location>
</feature>
<dbReference type="Pfam" id="PF07690">
    <property type="entry name" value="MFS_1"/>
    <property type="match status" value="1"/>
</dbReference>
<feature type="transmembrane region" description="Helical" evidence="4">
    <location>
        <begin position="349"/>
        <end position="370"/>
    </location>
</feature>
<feature type="transmembrane region" description="Helical" evidence="4">
    <location>
        <begin position="87"/>
        <end position="108"/>
    </location>
</feature>
<name>A0ABR9SFJ3_9BURK</name>
<feature type="domain" description="Major facilitator superfamily (MFS) profile" evidence="5">
    <location>
        <begin position="1"/>
        <end position="383"/>
    </location>
</feature>
<gene>
    <name evidence="6" type="ORF">IM725_11135</name>
</gene>
<feature type="transmembrane region" description="Helical" evidence="4">
    <location>
        <begin position="63"/>
        <end position="81"/>
    </location>
</feature>
<dbReference type="InterPro" id="IPR036259">
    <property type="entry name" value="MFS_trans_sf"/>
</dbReference>
<dbReference type="PANTHER" id="PTHR42910">
    <property type="entry name" value="TRANSPORTER SCO4007-RELATED"/>
    <property type="match status" value="1"/>
</dbReference>
<evidence type="ECO:0000256" key="4">
    <source>
        <dbReference type="SAM" id="Phobius"/>
    </source>
</evidence>
<evidence type="ECO:0000313" key="6">
    <source>
        <dbReference type="EMBL" id="MBE7941123.1"/>
    </source>
</evidence>
<keyword evidence="3 4" id="KW-0472">Membrane</keyword>
<protein>
    <submittedName>
        <fullName evidence="6">MFS transporter</fullName>
    </submittedName>
</protein>
<feature type="transmembrane region" description="Helical" evidence="4">
    <location>
        <begin position="323"/>
        <end position="343"/>
    </location>
</feature>
<proteinExistence type="predicted"/>